<gene>
    <name evidence="1" type="ORF">BV898_02027</name>
</gene>
<keyword evidence="2" id="KW-1185">Reference proteome</keyword>
<evidence type="ECO:0000313" key="1">
    <source>
        <dbReference type="EMBL" id="OQV24073.1"/>
    </source>
</evidence>
<name>A0A1W0X9A6_HYPEX</name>
<accession>A0A1W0X9A6</accession>
<proteinExistence type="predicted"/>
<dbReference type="Proteomes" id="UP000192578">
    <property type="component" value="Unassembled WGS sequence"/>
</dbReference>
<comment type="caution">
    <text evidence="1">The sequence shown here is derived from an EMBL/GenBank/DDBJ whole genome shotgun (WGS) entry which is preliminary data.</text>
</comment>
<organism evidence="1 2">
    <name type="scientific">Hypsibius exemplaris</name>
    <name type="common">Freshwater tardigrade</name>
    <dbReference type="NCBI Taxonomy" id="2072580"/>
    <lineage>
        <taxon>Eukaryota</taxon>
        <taxon>Metazoa</taxon>
        <taxon>Ecdysozoa</taxon>
        <taxon>Tardigrada</taxon>
        <taxon>Eutardigrada</taxon>
        <taxon>Parachela</taxon>
        <taxon>Hypsibioidea</taxon>
        <taxon>Hypsibiidae</taxon>
        <taxon>Hypsibius</taxon>
    </lineage>
</organism>
<reference evidence="2" key="1">
    <citation type="submission" date="2017-01" db="EMBL/GenBank/DDBJ databases">
        <title>Comparative genomics of anhydrobiosis in the tardigrade Hypsibius dujardini.</title>
        <authorList>
            <person name="Yoshida Y."/>
            <person name="Koutsovoulos G."/>
            <person name="Laetsch D."/>
            <person name="Stevens L."/>
            <person name="Kumar S."/>
            <person name="Horikawa D."/>
            <person name="Ishino K."/>
            <person name="Komine S."/>
            <person name="Tomita M."/>
            <person name="Blaxter M."/>
            <person name="Arakawa K."/>
        </authorList>
    </citation>
    <scope>NUCLEOTIDE SEQUENCE [LARGE SCALE GENOMIC DNA]</scope>
    <source>
        <strain evidence="2">Z151</strain>
    </source>
</reference>
<evidence type="ECO:0000313" key="2">
    <source>
        <dbReference type="Proteomes" id="UP000192578"/>
    </source>
</evidence>
<protein>
    <submittedName>
        <fullName evidence="1">Uncharacterized protein</fullName>
    </submittedName>
</protein>
<sequence length="76" mass="7920">MAAASGGFFRTCELCGRNDFGPADWAKHRPGGGRANNCVKYEPDKYGIRPAVIGAAAPFIPVAGPTALQADDDLPT</sequence>
<dbReference type="EMBL" id="MTYJ01000008">
    <property type="protein sequence ID" value="OQV24073.1"/>
    <property type="molecule type" value="Genomic_DNA"/>
</dbReference>
<dbReference type="AlphaFoldDB" id="A0A1W0X9A6"/>